<organism evidence="2 3">
    <name type="scientific">Musa troglodytarum</name>
    <name type="common">fe'i banana</name>
    <dbReference type="NCBI Taxonomy" id="320322"/>
    <lineage>
        <taxon>Eukaryota</taxon>
        <taxon>Viridiplantae</taxon>
        <taxon>Streptophyta</taxon>
        <taxon>Embryophyta</taxon>
        <taxon>Tracheophyta</taxon>
        <taxon>Spermatophyta</taxon>
        <taxon>Magnoliopsida</taxon>
        <taxon>Liliopsida</taxon>
        <taxon>Zingiberales</taxon>
        <taxon>Musaceae</taxon>
        <taxon>Musa</taxon>
    </lineage>
</organism>
<dbReference type="Proteomes" id="UP001055439">
    <property type="component" value="Chromosome 3"/>
</dbReference>
<dbReference type="AlphaFoldDB" id="A0A9E7JSP2"/>
<dbReference type="EMBL" id="CP097505">
    <property type="protein sequence ID" value="URD92777.1"/>
    <property type="molecule type" value="Genomic_DNA"/>
</dbReference>
<sequence>MDATVVYDTGSYRGVEPQYSSASMACPSNSHIKTPQDPTAFLMQMVYSLQLGHSLALTNPSFQNLKKDYNSASPRKDDTSRVVSRALSLLPSIPTARVEEGHTIISGKPWVLSAPGPGPPFARGRCHSKEMSIKGKGRRRSTKKKRDSKKNKGFRLLRRSSPSSSSWMRDNRHRCDPLRPLREILGMAVLTS</sequence>
<evidence type="ECO:0000256" key="1">
    <source>
        <dbReference type="SAM" id="MobiDB-lite"/>
    </source>
</evidence>
<feature type="region of interest" description="Disordered" evidence="1">
    <location>
        <begin position="131"/>
        <end position="171"/>
    </location>
</feature>
<protein>
    <submittedName>
        <fullName evidence="2">Uncharacterized protein</fullName>
    </submittedName>
</protein>
<gene>
    <name evidence="2" type="ORF">MUK42_33517</name>
</gene>
<proteinExistence type="predicted"/>
<name>A0A9E7JSP2_9LILI</name>
<reference evidence="2" key="1">
    <citation type="submission" date="2022-05" db="EMBL/GenBank/DDBJ databases">
        <title>The Musa troglodytarum L. genome provides insights into the mechanism of non-climacteric behaviour and enrichment of carotenoids.</title>
        <authorList>
            <person name="Wang J."/>
        </authorList>
    </citation>
    <scope>NUCLEOTIDE SEQUENCE</scope>
    <source>
        <tissue evidence="2">Leaf</tissue>
    </source>
</reference>
<evidence type="ECO:0000313" key="3">
    <source>
        <dbReference type="Proteomes" id="UP001055439"/>
    </source>
</evidence>
<evidence type="ECO:0000313" key="2">
    <source>
        <dbReference type="EMBL" id="URD92777.1"/>
    </source>
</evidence>
<feature type="compositionally biased region" description="Basic residues" evidence="1">
    <location>
        <begin position="135"/>
        <end position="158"/>
    </location>
</feature>
<keyword evidence="3" id="KW-1185">Reference proteome</keyword>
<accession>A0A9E7JSP2</accession>